<keyword evidence="5 8" id="KW-0812">Transmembrane</keyword>
<dbReference type="Proteomes" id="UP000030428">
    <property type="component" value="Unassembled WGS sequence"/>
</dbReference>
<evidence type="ECO:0000256" key="5">
    <source>
        <dbReference type="ARBA" id="ARBA00022692"/>
    </source>
</evidence>
<feature type="transmembrane region" description="Helical" evidence="8">
    <location>
        <begin position="215"/>
        <end position="234"/>
    </location>
</feature>
<dbReference type="InterPro" id="IPR003004">
    <property type="entry name" value="GspF/PilC"/>
</dbReference>
<evidence type="ECO:0000313" key="10">
    <source>
        <dbReference type="EMBL" id="KHD06207.1"/>
    </source>
</evidence>
<proteinExistence type="inferred from homology"/>
<name>A0A0A6P714_9GAMM</name>
<dbReference type="GO" id="GO:0015628">
    <property type="term" value="P:protein secretion by the type II secretion system"/>
    <property type="evidence" value="ECO:0007669"/>
    <property type="project" value="TreeGrafter"/>
</dbReference>
<keyword evidence="3" id="KW-1003">Cell membrane</keyword>
<dbReference type="PRINTS" id="PR00812">
    <property type="entry name" value="BCTERIALGSPF"/>
</dbReference>
<dbReference type="PANTHER" id="PTHR30012:SF0">
    <property type="entry name" value="TYPE II SECRETION SYSTEM PROTEIN F-RELATED"/>
    <property type="match status" value="1"/>
</dbReference>
<dbReference type="InterPro" id="IPR042094">
    <property type="entry name" value="T2SS_GspF_sf"/>
</dbReference>
<dbReference type="Gene3D" id="1.20.81.30">
    <property type="entry name" value="Type II secretion system (T2SS), domain F"/>
    <property type="match status" value="2"/>
</dbReference>
<evidence type="ECO:0000256" key="6">
    <source>
        <dbReference type="ARBA" id="ARBA00022989"/>
    </source>
</evidence>
<evidence type="ECO:0000313" key="11">
    <source>
        <dbReference type="Proteomes" id="UP000030428"/>
    </source>
</evidence>
<dbReference type="Pfam" id="PF00482">
    <property type="entry name" value="T2SSF"/>
    <property type="match status" value="2"/>
</dbReference>
<dbReference type="InterPro" id="IPR018076">
    <property type="entry name" value="T2SS_GspF_dom"/>
</dbReference>
<dbReference type="AlphaFoldDB" id="A0A0A6P714"/>
<evidence type="ECO:0000256" key="3">
    <source>
        <dbReference type="ARBA" id="ARBA00022475"/>
    </source>
</evidence>
<keyword evidence="6 8" id="KW-1133">Transmembrane helix</keyword>
<feature type="domain" description="Type II secretion system protein GspF" evidence="9">
    <location>
        <begin position="66"/>
        <end position="189"/>
    </location>
</feature>
<comment type="similarity">
    <text evidence="2">Belongs to the GSP F family.</text>
</comment>
<evidence type="ECO:0000256" key="8">
    <source>
        <dbReference type="SAM" id="Phobius"/>
    </source>
</evidence>
<feature type="transmembrane region" description="Helical" evidence="8">
    <location>
        <begin position="167"/>
        <end position="195"/>
    </location>
</feature>
<reference evidence="10 11" key="1">
    <citation type="journal article" date="2016" name="Front. Microbiol.">
        <title>Single-Cell (Meta-)Genomics of a Dimorphic Candidatus Thiomargarita nelsonii Reveals Genomic Plasticity.</title>
        <authorList>
            <person name="Flood B.E."/>
            <person name="Fliss P."/>
            <person name="Jones D.S."/>
            <person name="Dick G.J."/>
            <person name="Jain S."/>
            <person name="Kaster A.K."/>
            <person name="Winkel M."/>
            <person name="Mussmann M."/>
            <person name="Bailey J."/>
        </authorList>
    </citation>
    <scope>NUCLEOTIDE SEQUENCE [LARGE SCALE GENOMIC DNA]</scope>
    <source>
        <strain evidence="10">Hydrate Ridge</strain>
    </source>
</reference>
<organism evidence="10 11">
    <name type="scientific">Candidatus Thiomargarita nelsonii</name>
    <dbReference type="NCBI Taxonomy" id="1003181"/>
    <lineage>
        <taxon>Bacteria</taxon>
        <taxon>Pseudomonadati</taxon>
        <taxon>Pseudomonadota</taxon>
        <taxon>Gammaproteobacteria</taxon>
        <taxon>Thiotrichales</taxon>
        <taxon>Thiotrichaceae</taxon>
        <taxon>Thiomargarita</taxon>
    </lineage>
</organism>
<keyword evidence="11" id="KW-1185">Reference proteome</keyword>
<keyword evidence="7 8" id="KW-0472">Membrane</keyword>
<evidence type="ECO:0000259" key="9">
    <source>
        <dbReference type="Pfam" id="PF00482"/>
    </source>
</evidence>
<comment type="caution">
    <text evidence="10">The sequence shown here is derived from an EMBL/GenBank/DDBJ whole genome shotgun (WGS) entry which is preliminary data.</text>
</comment>
<keyword evidence="4" id="KW-0997">Cell inner membrane</keyword>
<protein>
    <recommendedName>
        <fullName evidence="9">Type II secretion system protein GspF domain-containing protein</fullName>
    </recommendedName>
</protein>
<dbReference type="EMBL" id="JSZA02000037">
    <property type="protein sequence ID" value="KHD06207.1"/>
    <property type="molecule type" value="Genomic_DNA"/>
</dbReference>
<evidence type="ECO:0000256" key="1">
    <source>
        <dbReference type="ARBA" id="ARBA00004429"/>
    </source>
</evidence>
<evidence type="ECO:0000256" key="7">
    <source>
        <dbReference type="ARBA" id="ARBA00023136"/>
    </source>
</evidence>
<gene>
    <name evidence="10" type="ORF">PN36_12075</name>
</gene>
<accession>A0A0A6P714</accession>
<dbReference type="PANTHER" id="PTHR30012">
    <property type="entry name" value="GENERAL SECRETION PATHWAY PROTEIN"/>
    <property type="match status" value="1"/>
</dbReference>
<comment type="subcellular location">
    <subcellularLocation>
        <location evidence="1">Cell inner membrane</location>
        <topology evidence="1">Multi-pass membrane protein</topology>
    </subcellularLocation>
</comment>
<feature type="transmembrane region" description="Helical" evidence="8">
    <location>
        <begin position="373"/>
        <end position="395"/>
    </location>
</feature>
<sequence length="400" mass="44050">MAIHQYTYQACDIEGNLKNGQLSAESEQEVVITLQNQQLIPLKVEQQAESSQLFQPSIKNRDVIDFTNGLCTLIEAHVPLDRALGLLEGITEKQIVQQLVEDLRRDVKEGKSLADALRTRPDIFSHMYVNMVHAGEEGGILDQLLPKLADFLTAAEEAKRTILSSMIYPIILGVVGFLSVLLLMVFVVPSFATLFEDMGSNIPPSAAFLLGLSDWLRSYGWTLVGVPFVLWYGWRELDATAERRLQRDEFMLSTPLFGQLILRSETSRFCRTLGALLGAGIPLLKGLNIAKGVMENQSLVNSLVKIEEAVRGGTSLGKALVNDGKFPVLLAQLMIVGEEAGRTAPILNQLAETFDGYVKEQTSRLVAFLEPMLILVLGVVVGAIVITMLSAIFSINDMNF</sequence>
<evidence type="ECO:0000256" key="2">
    <source>
        <dbReference type="ARBA" id="ARBA00005745"/>
    </source>
</evidence>
<evidence type="ECO:0000256" key="4">
    <source>
        <dbReference type="ARBA" id="ARBA00022519"/>
    </source>
</evidence>
<dbReference type="FunFam" id="1.20.81.30:FF:000001">
    <property type="entry name" value="Type II secretion system protein F"/>
    <property type="match status" value="1"/>
</dbReference>
<dbReference type="GO" id="GO:0005886">
    <property type="term" value="C:plasma membrane"/>
    <property type="evidence" value="ECO:0007669"/>
    <property type="project" value="UniProtKB-SubCell"/>
</dbReference>
<feature type="domain" description="Type II secretion system protein GspF" evidence="9">
    <location>
        <begin position="269"/>
        <end position="389"/>
    </location>
</feature>